<keyword evidence="1" id="KW-0539">Nucleus</keyword>
<dbReference type="EMBL" id="CAUEEQ010037000">
    <property type="protein sequence ID" value="CAJ0953592.1"/>
    <property type="molecule type" value="Genomic_DNA"/>
</dbReference>
<sequence>MVWGGISLEGRTVLHVLARGSLTAIRYRDEIIRPLVRPYADVVSPGFLLMQDNARPHVAGVCQQFLQNEGIEAMDWPTRSPDLNPIEHIWDIMARTIHQCHVALQTVQELADALIQDGNQVDNVTRDRRSCQDQNPRETMQNIKSGLSAKKKRPYIYFERLSLLSSIIEQHPSKSNVQDVDPALEEEALDISATEEVEELEKTEEVTVATSTSTAPEPANVPSCSSRWSHKRKGLTTSTVTEFDTRVLDYLSRLINDDGEESFCRSLVPYVRRVPEQIRLRTRAALQIVVQAAIPPNDPIELFTVLEHWQQTGYTMVNTIIPPPATGHSHMTYSRPHRPYRTVAGSELDSQFHPRSERPDACALQYFALPSTGQTKYACAGAVAEDQKRTSWNEDGRRRSGPETPIRPDQQRDLPWVRYIGGLSTALQNAVDKPLMPVGLPHPRFSGNLSIMLLPAIVSSLD</sequence>
<evidence type="ECO:0000256" key="1">
    <source>
        <dbReference type="PROSITE-ProRule" id="PRU00371"/>
    </source>
</evidence>
<organism evidence="4 5">
    <name type="scientific">Ranitomeya imitator</name>
    <name type="common">mimic poison frog</name>
    <dbReference type="NCBI Taxonomy" id="111125"/>
    <lineage>
        <taxon>Eukaryota</taxon>
        <taxon>Metazoa</taxon>
        <taxon>Chordata</taxon>
        <taxon>Craniata</taxon>
        <taxon>Vertebrata</taxon>
        <taxon>Euteleostomi</taxon>
        <taxon>Amphibia</taxon>
        <taxon>Batrachia</taxon>
        <taxon>Anura</taxon>
        <taxon>Neobatrachia</taxon>
        <taxon>Hyloidea</taxon>
        <taxon>Dendrobatidae</taxon>
        <taxon>Dendrobatinae</taxon>
        <taxon>Ranitomeya</taxon>
    </lineage>
</organism>
<feature type="compositionally biased region" description="Low complexity" evidence="2">
    <location>
        <begin position="206"/>
        <end position="218"/>
    </location>
</feature>
<evidence type="ECO:0000256" key="2">
    <source>
        <dbReference type="SAM" id="MobiDB-lite"/>
    </source>
</evidence>
<dbReference type="Gene3D" id="3.30.420.10">
    <property type="entry name" value="Ribonuclease H-like superfamily/Ribonuclease H"/>
    <property type="match status" value="1"/>
</dbReference>
<feature type="domain" description="BESS" evidence="3">
    <location>
        <begin position="257"/>
        <end position="296"/>
    </location>
</feature>
<evidence type="ECO:0000259" key="3">
    <source>
        <dbReference type="PROSITE" id="PS51031"/>
    </source>
</evidence>
<name>A0ABN9M1P6_9NEOB</name>
<dbReference type="PROSITE" id="PS51031">
    <property type="entry name" value="BESS"/>
    <property type="match status" value="1"/>
</dbReference>
<accession>A0ABN9M1P6</accession>
<dbReference type="Pfam" id="PF13358">
    <property type="entry name" value="DDE_3"/>
    <property type="match status" value="1"/>
</dbReference>
<dbReference type="InterPro" id="IPR038717">
    <property type="entry name" value="Tc1-like_DDE_dom"/>
</dbReference>
<reference evidence="4" key="1">
    <citation type="submission" date="2023-07" db="EMBL/GenBank/DDBJ databases">
        <authorList>
            <person name="Stuckert A."/>
        </authorList>
    </citation>
    <scope>NUCLEOTIDE SEQUENCE</scope>
</reference>
<gene>
    <name evidence="4" type="ORF">RIMI_LOCUS14385202</name>
</gene>
<comment type="subcellular location">
    <subcellularLocation>
        <location evidence="1">Nucleus</location>
    </subcellularLocation>
</comment>
<feature type="compositionally biased region" description="Basic and acidic residues" evidence="2">
    <location>
        <begin position="385"/>
        <end position="401"/>
    </location>
</feature>
<evidence type="ECO:0000313" key="4">
    <source>
        <dbReference type="EMBL" id="CAJ0953592.1"/>
    </source>
</evidence>
<feature type="region of interest" description="Disordered" evidence="2">
    <location>
        <begin position="200"/>
        <end position="228"/>
    </location>
</feature>
<evidence type="ECO:0000313" key="5">
    <source>
        <dbReference type="Proteomes" id="UP001176940"/>
    </source>
</evidence>
<dbReference type="Proteomes" id="UP001176940">
    <property type="component" value="Unassembled WGS sequence"/>
</dbReference>
<comment type="caution">
    <text evidence="4">The sequence shown here is derived from an EMBL/GenBank/DDBJ whole genome shotgun (WGS) entry which is preliminary data.</text>
</comment>
<keyword evidence="5" id="KW-1185">Reference proteome</keyword>
<feature type="region of interest" description="Disordered" evidence="2">
    <location>
        <begin position="385"/>
        <end position="412"/>
    </location>
</feature>
<protein>
    <recommendedName>
        <fullName evidence="3">BESS domain-containing protein</fullName>
    </recommendedName>
</protein>
<dbReference type="InterPro" id="IPR036397">
    <property type="entry name" value="RNaseH_sf"/>
</dbReference>
<dbReference type="InterPro" id="IPR004210">
    <property type="entry name" value="BESS_motif"/>
</dbReference>
<proteinExistence type="predicted"/>